<gene>
    <name evidence="3" type="ORF">ACFO1S_22365</name>
</gene>
<comment type="caution">
    <text evidence="3">The sequence shown here is derived from an EMBL/GenBank/DDBJ whole genome shotgun (WGS) entry which is preliminary data.</text>
</comment>
<evidence type="ECO:0000256" key="1">
    <source>
        <dbReference type="SAM" id="MobiDB-lite"/>
    </source>
</evidence>
<feature type="region of interest" description="Disordered" evidence="1">
    <location>
        <begin position="108"/>
        <end position="147"/>
    </location>
</feature>
<reference evidence="4" key="1">
    <citation type="journal article" date="2019" name="Int. J. Syst. Evol. Microbiol.">
        <title>The Global Catalogue of Microorganisms (GCM) 10K type strain sequencing project: providing services to taxonomists for standard genome sequencing and annotation.</title>
        <authorList>
            <consortium name="The Broad Institute Genomics Platform"/>
            <consortium name="The Broad Institute Genome Sequencing Center for Infectious Disease"/>
            <person name="Wu L."/>
            <person name="Ma J."/>
        </authorList>
    </citation>
    <scope>NUCLEOTIDE SEQUENCE [LARGE SCALE GENOMIC DNA]</scope>
    <source>
        <strain evidence="4">CGMCC 4.1641</strain>
    </source>
</reference>
<dbReference type="PANTHER" id="PTHR33734">
    <property type="entry name" value="LYSM DOMAIN-CONTAINING GPI-ANCHORED PROTEIN 2"/>
    <property type="match status" value="1"/>
</dbReference>
<organism evidence="3 4">
    <name type="scientific">Cohnella boryungensis</name>
    <dbReference type="NCBI Taxonomy" id="768479"/>
    <lineage>
        <taxon>Bacteria</taxon>
        <taxon>Bacillati</taxon>
        <taxon>Bacillota</taxon>
        <taxon>Bacilli</taxon>
        <taxon>Bacillales</taxon>
        <taxon>Paenibacillaceae</taxon>
        <taxon>Cohnella</taxon>
    </lineage>
</organism>
<dbReference type="EMBL" id="JBHSED010000058">
    <property type="protein sequence ID" value="MFC4306180.1"/>
    <property type="molecule type" value="Genomic_DNA"/>
</dbReference>
<sequence length="531" mass="55529">MKIHMVKQGDTLYLIAKKYDVPLEAVVKANPEISNPDAIEVGMKVKIPSSPKSPVGVIHQHTVQQGDTLWKLSKAWGIQLTDMIEANPQLKNPNALLTGEVVNIPKGSHPGSTGTATMHDKASMGAKAETGKKGTAVQPQPLPAPPPVTITPTPPPVTVTPVQPPAPQPAPPPVQVLPAPETKPIYGIEIHEHVELTYPVGKAESPMPYGYGMPFPGVGGQMTGGGYGAPGSDGYGYGYGMQQPMVGGEAWHMGGHGYGYAPGMAQPSMGGEMTGYGMPQPVLGMQGAYPGCAQPYGLPPLEGQLGGTIGGLYGMQDYSYSPPEAMASSQSPAAGGKPSGCKTCGGSSSLNSYAGAGYPGTEYEGDRVAYGQMPSAVSPAMSGYGQMPSAVSPAMSGYGQMPSAVSPAMSGYGQMPSAVSPAMSGFPGTNPGAYYGTPMGELPVGYKQMTSPYYCEPYYGGFPPIPPMPGLPPMPPLREEEAEQRSLENEEPVKIKASADKKRQPSKPKARQANVQEAKPKRKENLPWINW</sequence>
<protein>
    <submittedName>
        <fullName evidence="3">LysM peptidoglycan-binding domain-containing protein</fullName>
    </submittedName>
</protein>
<dbReference type="Proteomes" id="UP001595755">
    <property type="component" value="Unassembled WGS sequence"/>
</dbReference>
<feature type="region of interest" description="Disordered" evidence="1">
    <location>
        <begin position="470"/>
        <end position="531"/>
    </location>
</feature>
<accession>A0ABV8SGQ7</accession>
<feature type="compositionally biased region" description="Basic and acidic residues" evidence="1">
    <location>
        <begin position="477"/>
        <end position="503"/>
    </location>
</feature>
<feature type="domain" description="LysM" evidence="2">
    <location>
        <begin position="59"/>
        <end position="104"/>
    </location>
</feature>
<evidence type="ECO:0000313" key="4">
    <source>
        <dbReference type="Proteomes" id="UP001595755"/>
    </source>
</evidence>
<feature type="domain" description="LysM" evidence="2">
    <location>
        <begin position="2"/>
        <end position="47"/>
    </location>
</feature>
<dbReference type="Pfam" id="PF01476">
    <property type="entry name" value="LysM"/>
    <property type="match status" value="2"/>
</dbReference>
<dbReference type="PANTHER" id="PTHR33734:SF34">
    <property type="entry name" value="SPOIVD-ASSOCIATED FACTOR A"/>
    <property type="match status" value="1"/>
</dbReference>
<name>A0ABV8SGQ7_9BACL</name>
<dbReference type="Gene3D" id="3.10.350.10">
    <property type="entry name" value="LysM domain"/>
    <property type="match status" value="2"/>
</dbReference>
<dbReference type="RefSeq" id="WP_204601746.1">
    <property type="nucleotide sequence ID" value="NZ_JBHSED010000058.1"/>
</dbReference>
<keyword evidence="4" id="KW-1185">Reference proteome</keyword>
<dbReference type="SMART" id="SM00257">
    <property type="entry name" value="LysM"/>
    <property type="match status" value="2"/>
</dbReference>
<evidence type="ECO:0000313" key="3">
    <source>
        <dbReference type="EMBL" id="MFC4306180.1"/>
    </source>
</evidence>
<proteinExistence type="predicted"/>
<evidence type="ECO:0000259" key="2">
    <source>
        <dbReference type="PROSITE" id="PS51782"/>
    </source>
</evidence>
<dbReference type="SUPFAM" id="SSF54106">
    <property type="entry name" value="LysM domain"/>
    <property type="match status" value="2"/>
</dbReference>
<dbReference type="InterPro" id="IPR018392">
    <property type="entry name" value="LysM"/>
</dbReference>
<dbReference type="CDD" id="cd00118">
    <property type="entry name" value="LysM"/>
    <property type="match status" value="2"/>
</dbReference>
<dbReference type="InterPro" id="IPR036779">
    <property type="entry name" value="LysM_dom_sf"/>
</dbReference>
<dbReference type="PROSITE" id="PS51782">
    <property type="entry name" value="LYSM"/>
    <property type="match status" value="2"/>
</dbReference>